<evidence type="ECO:0000313" key="2">
    <source>
        <dbReference type="Proteomes" id="UP001596066"/>
    </source>
</evidence>
<reference evidence="2" key="1">
    <citation type="journal article" date="2019" name="Int. J. Syst. Evol. Microbiol.">
        <title>The Global Catalogue of Microorganisms (GCM) 10K type strain sequencing project: providing services to taxonomists for standard genome sequencing and annotation.</title>
        <authorList>
            <consortium name="The Broad Institute Genomics Platform"/>
            <consortium name="The Broad Institute Genome Sequencing Center for Infectious Disease"/>
            <person name="Wu L."/>
            <person name="Ma J."/>
        </authorList>
    </citation>
    <scope>NUCLEOTIDE SEQUENCE [LARGE SCALE GENOMIC DNA]</scope>
    <source>
        <strain evidence="2">CGMCC 4.1622</strain>
    </source>
</reference>
<organism evidence="1 2">
    <name type="scientific">Kitasatospora cinereorecta</name>
    <dbReference type="NCBI Taxonomy" id="285560"/>
    <lineage>
        <taxon>Bacteria</taxon>
        <taxon>Bacillati</taxon>
        <taxon>Actinomycetota</taxon>
        <taxon>Actinomycetes</taxon>
        <taxon>Kitasatosporales</taxon>
        <taxon>Streptomycetaceae</taxon>
        <taxon>Kitasatospora</taxon>
    </lineage>
</organism>
<protein>
    <recommendedName>
        <fullName evidence="3">HEAT repeat domain-containing protein</fullName>
    </recommendedName>
</protein>
<keyword evidence="2" id="KW-1185">Reference proteome</keyword>
<sequence>MTDRGSWTKCIHPDRLPHYQELLEGTDWASLATPYGTGASLPVALARLLDPNPAARAAAVKDVSDEVDHQNTIYEVTVPVALYFAAILNHPATEVGDLDHDADVPSRHPTRASLLNRLGATAYDAEYLFGEGFLQAIPDTRTFRNLRPAIYSAVQPFLGHDNAKVRDEALVAAIPLTEDPRLITHRAELVEHARYLLTTSTNRYHRDRALDALNAWGHDTSDLEDANDIASRELQARLADYDYWLANHGTGGDTEDPPF</sequence>
<name>A0ABW0VKJ2_9ACTN</name>
<evidence type="ECO:0000313" key="1">
    <source>
        <dbReference type="EMBL" id="MFC5644626.1"/>
    </source>
</evidence>
<comment type="caution">
    <text evidence="1">The sequence shown here is derived from an EMBL/GenBank/DDBJ whole genome shotgun (WGS) entry which is preliminary data.</text>
</comment>
<evidence type="ECO:0008006" key="3">
    <source>
        <dbReference type="Google" id="ProtNLM"/>
    </source>
</evidence>
<accession>A0ABW0VKJ2</accession>
<gene>
    <name evidence="1" type="ORF">ACFPZF_25115</name>
</gene>
<proteinExistence type="predicted"/>
<dbReference type="EMBL" id="JBHSOC010000050">
    <property type="protein sequence ID" value="MFC5644626.1"/>
    <property type="molecule type" value="Genomic_DNA"/>
</dbReference>
<dbReference type="RefSeq" id="WP_346148106.1">
    <property type="nucleotide sequence ID" value="NZ_BAAAUA010000044.1"/>
</dbReference>
<dbReference type="Proteomes" id="UP001596066">
    <property type="component" value="Unassembled WGS sequence"/>
</dbReference>